<evidence type="ECO:0000313" key="3">
    <source>
        <dbReference type="Proteomes" id="UP001218188"/>
    </source>
</evidence>
<evidence type="ECO:0000259" key="1">
    <source>
        <dbReference type="Pfam" id="PF09820"/>
    </source>
</evidence>
<dbReference type="PANTHER" id="PTHR34825:SF1">
    <property type="entry name" value="AAA-ATPASE-LIKE DOMAIN-CONTAINING PROTEIN"/>
    <property type="match status" value="1"/>
</dbReference>
<accession>A0AAD6TCR4</accession>
<dbReference type="InterPro" id="IPR018631">
    <property type="entry name" value="AAA-ATPase-like_dom"/>
</dbReference>
<dbReference type="Pfam" id="PF09820">
    <property type="entry name" value="AAA-ATPase_like"/>
    <property type="match status" value="1"/>
</dbReference>
<name>A0AAD6TCR4_9AGAR</name>
<sequence length="595" mass="66408">MALPWASYDFLELRQHPETVYIDHTRCILQLPTTFRYILLRPPRFGKTVFLSTLNQYYDIRGAENFAEHFKGLAVAERPGPIRLNNQHLCLCFTLSEIYSLSDITEVKDRLTSHVLFGLYRFIAKYAEELQLCNPEIFLQPADPDSPPNTVDLFAKVFDLVRSLGYTLFVGVDDYDAPIQQRCFMHLEYPAIPGYFASPRDIECLLDTGFWAPLRAGLDVISKLFVTGTLSMLTSSSSVNLRALDLEVNPTLQSSCGFTEPEALAFAGAFLDAPFDLVDLRHACGQYIFSSPTAPTEPVFHPQQLILRIAEVSRKPLMPFTPKSFPLLPGIFELFPEDSSDLGIITTNGLIDLLASGTIDLDTYSPRDLDGMTVTWNVLHDLGGLTYDQEGALRVANSTVLALIHAHVDTAFADRHDLQERFFSAIYAHDTEADSTPLVELFSTILCAQMQRALANRGQSVEPTIHGIFELVMRNTRCLVRKADPAILMPPRSMPVAEIKNTVGDEVQRWALKTISLRGMWRGTHPNADVEPSIDALCELHIELMHEGEESLVTKYCVLDTGERVLVGSLLEAEPGLPVLLAVGGARVILRRHSD</sequence>
<dbReference type="EMBL" id="JARJCM010000008">
    <property type="protein sequence ID" value="KAJ7044011.1"/>
    <property type="molecule type" value="Genomic_DNA"/>
</dbReference>
<evidence type="ECO:0000313" key="2">
    <source>
        <dbReference type="EMBL" id="KAJ7044011.1"/>
    </source>
</evidence>
<dbReference type="Proteomes" id="UP001218188">
    <property type="component" value="Unassembled WGS sequence"/>
</dbReference>
<reference evidence="2" key="1">
    <citation type="submission" date="2023-03" db="EMBL/GenBank/DDBJ databases">
        <title>Massive genome expansion in bonnet fungi (Mycena s.s.) driven by repeated elements and novel gene families across ecological guilds.</title>
        <authorList>
            <consortium name="Lawrence Berkeley National Laboratory"/>
            <person name="Harder C.B."/>
            <person name="Miyauchi S."/>
            <person name="Viragh M."/>
            <person name="Kuo A."/>
            <person name="Thoen E."/>
            <person name="Andreopoulos B."/>
            <person name="Lu D."/>
            <person name="Skrede I."/>
            <person name="Drula E."/>
            <person name="Henrissat B."/>
            <person name="Morin E."/>
            <person name="Kohler A."/>
            <person name="Barry K."/>
            <person name="LaButti K."/>
            <person name="Morin E."/>
            <person name="Salamov A."/>
            <person name="Lipzen A."/>
            <person name="Mereny Z."/>
            <person name="Hegedus B."/>
            <person name="Baldrian P."/>
            <person name="Stursova M."/>
            <person name="Weitz H."/>
            <person name="Taylor A."/>
            <person name="Grigoriev I.V."/>
            <person name="Nagy L.G."/>
            <person name="Martin F."/>
            <person name="Kauserud H."/>
        </authorList>
    </citation>
    <scope>NUCLEOTIDE SEQUENCE</scope>
    <source>
        <strain evidence="2">CBHHK200</strain>
    </source>
</reference>
<keyword evidence="3" id="KW-1185">Reference proteome</keyword>
<protein>
    <recommendedName>
        <fullName evidence="1">AAA-ATPase-like domain-containing protein</fullName>
    </recommendedName>
</protein>
<feature type="domain" description="AAA-ATPase-like" evidence="1">
    <location>
        <begin position="9"/>
        <end position="183"/>
    </location>
</feature>
<proteinExistence type="predicted"/>
<dbReference type="AlphaFoldDB" id="A0AAD6TCR4"/>
<dbReference type="PANTHER" id="PTHR34825">
    <property type="entry name" value="CONSERVED PROTEIN, WITH A WEAK D-GALACTARATE DEHYDRATASE/ALTRONATE HYDROLASE DOMAIN"/>
    <property type="match status" value="1"/>
</dbReference>
<organism evidence="2 3">
    <name type="scientific">Mycena alexandri</name>
    <dbReference type="NCBI Taxonomy" id="1745969"/>
    <lineage>
        <taxon>Eukaryota</taxon>
        <taxon>Fungi</taxon>
        <taxon>Dikarya</taxon>
        <taxon>Basidiomycota</taxon>
        <taxon>Agaricomycotina</taxon>
        <taxon>Agaricomycetes</taxon>
        <taxon>Agaricomycetidae</taxon>
        <taxon>Agaricales</taxon>
        <taxon>Marasmiineae</taxon>
        <taxon>Mycenaceae</taxon>
        <taxon>Mycena</taxon>
    </lineage>
</organism>
<comment type="caution">
    <text evidence="2">The sequence shown here is derived from an EMBL/GenBank/DDBJ whole genome shotgun (WGS) entry which is preliminary data.</text>
</comment>
<gene>
    <name evidence="2" type="ORF">C8F04DRAFT_686482</name>
</gene>